<keyword evidence="7" id="KW-0479">Metal-binding</keyword>
<dbReference type="GO" id="GO:0046872">
    <property type="term" value="F:metal ion binding"/>
    <property type="evidence" value="ECO:0007669"/>
    <property type="project" value="UniProtKB-KW"/>
</dbReference>
<evidence type="ECO:0000256" key="10">
    <source>
        <dbReference type="ARBA" id="ARBA00023034"/>
    </source>
</evidence>
<protein>
    <recommendedName>
        <fullName evidence="13">alpha-1,3-mannosyl-glycoprotein 2-beta-N-acetylglucosaminyltransferase</fullName>
        <ecNumber evidence="13">2.4.1.101</ecNumber>
    </recommendedName>
    <alternativeName>
        <fullName evidence="14">N-glycosyl-oligosaccharide-glycoprotein N-acetylglucosaminyltransferase I</fullName>
    </alternativeName>
</protein>
<keyword evidence="12" id="KW-0464">Manganese</keyword>
<evidence type="ECO:0000256" key="11">
    <source>
        <dbReference type="ARBA" id="ARBA00023136"/>
    </source>
</evidence>
<keyword evidence="9" id="KW-1133">Transmembrane helix</keyword>
<comment type="subcellular location">
    <subcellularLocation>
        <location evidence="2">Golgi apparatus membrane</location>
        <topology evidence="2">Single-pass type II membrane protein</topology>
    </subcellularLocation>
</comment>
<keyword evidence="17" id="KW-1185">Reference proteome</keyword>
<evidence type="ECO:0000313" key="16">
    <source>
        <dbReference type="EMBL" id="SFP35882.1"/>
    </source>
</evidence>
<dbReference type="PANTHER" id="PTHR10468">
    <property type="entry name" value="PROTEIN O-LINKED-MANNOSE BETA-1,2-N-ACETYLGLUCOSAMINYLTRANSFERASE 1/ALPHA-1,3-MANNOSYL-GLYCOPROTEIN 2-BETA-N-ACETYLGLUCOSAMINYLTRANSFERASE"/>
    <property type="match status" value="1"/>
</dbReference>
<keyword evidence="4" id="KW-0328">Glycosyltransferase</keyword>
<dbReference type="InterPro" id="IPR004139">
    <property type="entry name" value="Glyco_trans_13"/>
</dbReference>
<sequence length="313" mass="35995">MKEVYAPVVAFAYNRADKIIKCLESVEKNEEAKETDLIVYSDGAKSEAGADKVKAVRQALRYYKKRAGFASVTVIEADKNKGLAKSIIEGVTQTLEKYGKAIIVEDDLIVSDKFLSYMNGALDYYEDNANIGAVSAYTYPLKVLKNYDRDIYIMHKGDCWGWATWADRWDKASWADVDFDAYFRDKELRRKFENTENGWDLLMLLQYQGKISSWAVRWVLNLLKKDLLTVYPKDSYVTNAGFDGSGTHSNASEDAQYFTPLIENRKNCVFENVAPDAMIEKEAAEFPRKGFKTSCKYYLKRCYVKLYDLKRNF</sequence>
<dbReference type="UniPathway" id="UPA00378"/>
<dbReference type="EC" id="2.4.1.101" evidence="13"/>
<dbReference type="InterPro" id="IPR029044">
    <property type="entry name" value="Nucleotide-diphossugar_trans"/>
</dbReference>
<evidence type="ECO:0000256" key="9">
    <source>
        <dbReference type="ARBA" id="ARBA00022989"/>
    </source>
</evidence>
<evidence type="ECO:0000256" key="8">
    <source>
        <dbReference type="ARBA" id="ARBA00022968"/>
    </source>
</evidence>
<dbReference type="InterPro" id="IPR052261">
    <property type="entry name" value="Glycosyltransferase_13"/>
</dbReference>
<dbReference type="EMBL" id="FOXO01000001">
    <property type="protein sequence ID" value="SFP35882.1"/>
    <property type="molecule type" value="Genomic_DNA"/>
</dbReference>
<dbReference type="SUPFAM" id="SSF53448">
    <property type="entry name" value="Nucleotide-diphospho-sugar transferases"/>
    <property type="match status" value="1"/>
</dbReference>
<reference evidence="17" key="1">
    <citation type="submission" date="2016-10" db="EMBL/GenBank/DDBJ databases">
        <authorList>
            <person name="Varghese N."/>
            <person name="Submissions S."/>
        </authorList>
    </citation>
    <scope>NUCLEOTIDE SEQUENCE [LARGE SCALE GENOMIC DNA]</scope>
    <source>
        <strain evidence="17">P18</strain>
    </source>
</reference>
<keyword evidence="8" id="KW-0735">Signal-anchor</keyword>
<keyword evidence="10" id="KW-0333">Golgi apparatus</keyword>
<keyword evidence="11" id="KW-0472">Membrane</keyword>
<evidence type="ECO:0000256" key="6">
    <source>
        <dbReference type="ARBA" id="ARBA00022692"/>
    </source>
</evidence>
<proteinExistence type="predicted"/>
<evidence type="ECO:0000256" key="14">
    <source>
        <dbReference type="ARBA" id="ARBA00041712"/>
    </source>
</evidence>
<comment type="pathway">
    <text evidence="3">Protein modification; protein glycosylation.</text>
</comment>
<dbReference type="AlphaFoldDB" id="A0A1I5PNZ7"/>
<evidence type="ECO:0000256" key="5">
    <source>
        <dbReference type="ARBA" id="ARBA00022679"/>
    </source>
</evidence>
<dbReference type="Gene3D" id="3.90.550.10">
    <property type="entry name" value="Spore Coat Polysaccharide Biosynthesis Protein SpsA, Chain A"/>
    <property type="match status" value="1"/>
</dbReference>
<evidence type="ECO:0000256" key="13">
    <source>
        <dbReference type="ARBA" id="ARBA00038949"/>
    </source>
</evidence>
<dbReference type="Proteomes" id="UP000182624">
    <property type="component" value="Unassembled WGS sequence"/>
</dbReference>
<name>A0A1I5PNZ7_9FIRM</name>
<dbReference type="GO" id="GO:0003827">
    <property type="term" value="F:alpha-1,3-mannosylglycoprotein 2-beta-N-acetylglucosaminyltransferase activity"/>
    <property type="evidence" value="ECO:0007669"/>
    <property type="project" value="UniProtKB-EC"/>
</dbReference>
<evidence type="ECO:0000313" key="17">
    <source>
        <dbReference type="Proteomes" id="UP000182624"/>
    </source>
</evidence>
<dbReference type="RefSeq" id="WP_074882804.1">
    <property type="nucleotide sequence ID" value="NZ_FOXO01000001.1"/>
</dbReference>
<accession>A0A1I5PNZ7</accession>
<dbReference type="Pfam" id="PF03071">
    <property type="entry name" value="GNT-I"/>
    <property type="match status" value="1"/>
</dbReference>
<comment type="cofactor">
    <cofactor evidence="1">
        <name>Mn(2+)</name>
        <dbReference type="ChEBI" id="CHEBI:29035"/>
    </cofactor>
</comment>
<keyword evidence="5" id="KW-0808">Transferase</keyword>
<evidence type="ECO:0000256" key="3">
    <source>
        <dbReference type="ARBA" id="ARBA00004922"/>
    </source>
</evidence>
<evidence type="ECO:0000256" key="4">
    <source>
        <dbReference type="ARBA" id="ARBA00022676"/>
    </source>
</evidence>
<evidence type="ECO:0000256" key="15">
    <source>
        <dbReference type="ARBA" id="ARBA00049421"/>
    </source>
</evidence>
<evidence type="ECO:0000256" key="1">
    <source>
        <dbReference type="ARBA" id="ARBA00001936"/>
    </source>
</evidence>
<dbReference type="PANTHER" id="PTHR10468:SF0">
    <property type="entry name" value="ALPHA-1,3-MANNOSYL-GLYCOPROTEIN 2-BETA-N-ACETYLGLUCOSAMINYLTRANSFERASE"/>
    <property type="match status" value="1"/>
</dbReference>
<comment type="catalytic activity">
    <reaction evidence="15">
        <text>N(4)-(alpha-D-Man-(1-&gt;3)-[alpha-D-Man-(1-&gt;3)-[alpha-D-Man-(1-&gt;6)]-alpha-D-Man-(1-&gt;6)]-beta-D-Man-(1-&gt;4)-beta-D-GlcNAc-(1-&gt;4)-beta-D-GlcNAc)-L-asparaginyl-[protein] (N-glucan mannose isomer 5A1,2) + UDP-N-acetyl-alpha-D-glucosamine = N(4)-{beta-D-GlcNAc-(1-&gt;2)-alpha-D-Man-(1-&gt;3)-[alpha-D-Man-(1-&gt;3)-[alpha-D-Man-(1-&gt;6)]-alpha-D-Man-(1-&gt;6)]-beta-D-Man-(1-&gt;4)-beta-D-GlcNAc-(1-&gt;4)-beta-D-GlcNAc}-L-asparaginyl-[protein] + UDP + H(+)</text>
        <dbReference type="Rhea" id="RHEA:11456"/>
        <dbReference type="Rhea" id="RHEA-COMP:14367"/>
        <dbReference type="Rhea" id="RHEA-COMP:14368"/>
        <dbReference type="ChEBI" id="CHEBI:15378"/>
        <dbReference type="ChEBI" id="CHEBI:57705"/>
        <dbReference type="ChEBI" id="CHEBI:58223"/>
        <dbReference type="ChEBI" id="CHEBI:59087"/>
        <dbReference type="ChEBI" id="CHEBI:60625"/>
        <dbReference type="EC" id="2.4.1.101"/>
    </reaction>
</comment>
<evidence type="ECO:0000256" key="12">
    <source>
        <dbReference type="ARBA" id="ARBA00023211"/>
    </source>
</evidence>
<evidence type="ECO:0000256" key="7">
    <source>
        <dbReference type="ARBA" id="ARBA00022723"/>
    </source>
</evidence>
<organism evidence="16 17">
    <name type="scientific">Butyrivibrio proteoclasticus</name>
    <dbReference type="NCBI Taxonomy" id="43305"/>
    <lineage>
        <taxon>Bacteria</taxon>
        <taxon>Bacillati</taxon>
        <taxon>Bacillota</taxon>
        <taxon>Clostridia</taxon>
        <taxon>Lachnospirales</taxon>
        <taxon>Lachnospiraceae</taxon>
        <taxon>Butyrivibrio</taxon>
    </lineage>
</organism>
<evidence type="ECO:0000256" key="2">
    <source>
        <dbReference type="ARBA" id="ARBA00004323"/>
    </source>
</evidence>
<keyword evidence="6" id="KW-0812">Transmembrane</keyword>
<gene>
    <name evidence="16" type="ORF">SAMN04487928_10188</name>
</gene>